<organism evidence="1 2">
    <name type="scientific">Xanthomonas oryzae pv. oryzicola (strain BLS256)</name>
    <dbReference type="NCBI Taxonomy" id="383407"/>
    <lineage>
        <taxon>Bacteria</taxon>
        <taxon>Pseudomonadati</taxon>
        <taxon>Pseudomonadota</taxon>
        <taxon>Gammaproteobacteria</taxon>
        <taxon>Lysobacterales</taxon>
        <taxon>Lysobacteraceae</taxon>
        <taxon>Xanthomonas</taxon>
    </lineage>
</organism>
<dbReference type="KEGG" id="xor:XOC_4170"/>
<reference evidence="1 2" key="1">
    <citation type="journal article" date="2011" name="J. Bacteriol.">
        <title>Two new complete genome sequences offer insight into host and tissue specificity of plant pathogenic Xanthomonas spp.</title>
        <authorList>
            <person name="Bogdanove A.J."/>
            <person name="Koebnik R."/>
            <person name="Lu H."/>
            <person name="Furutani A."/>
            <person name="Angiuoli S.V."/>
            <person name="Patil P.B."/>
            <person name="Van Sluys M.A."/>
            <person name="Ryan R.P."/>
            <person name="Meyer D.F."/>
            <person name="Han S.W."/>
            <person name="Aparna G."/>
            <person name="Rajaram M."/>
            <person name="Delcher A.L."/>
            <person name="Phillippy A.M."/>
            <person name="Puiu D."/>
            <person name="Schatz M.C."/>
            <person name="Shumway M."/>
            <person name="Sommer D.D."/>
            <person name="Trapnell C."/>
            <person name="Benahmed F."/>
            <person name="Dimitrov G."/>
            <person name="Madupu R."/>
            <person name="Radune D."/>
            <person name="Sullivan S."/>
            <person name="Jha G."/>
            <person name="Ishihara H."/>
            <person name="Lee S.W."/>
            <person name="Pandey A."/>
            <person name="Sharma V."/>
            <person name="Sriariyanun M."/>
            <person name="Szurek B."/>
            <person name="Vera-Cruz C.M."/>
            <person name="Dorman K.S."/>
            <person name="Ronald P.C."/>
            <person name="Verdier V."/>
            <person name="Dow J.M."/>
            <person name="Sonti R.V."/>
            <person name="Tsuge S."/>
            <person name="Brendel V.P."/>
            <person name="Rabinowicz P.D."/>
            <person name="Leach J.E."/>
            <person name="White F.F."/>
            <person name="Salzberg S.L."/>
        </authorList>
    </citation>
    <scope>NUCLEOTIDE SEQUENCE [LARGE SCALE GENOMIC DNA]</scope>
    <source>
        <strain evidence="1 2">BLS256</strain>
    </source>
</reference>
<evidence type="ECO:0000313" key="1">
    <source>
        <dbReference type="EMBL" id="AEQ98249.1"/>
    </source>
</evidence>
<protein>
    <submittedName>
        <fullName evidence="1">Ice nucleation protein</fullName>
    </submittedName>
</protein>
<gene>
    <name evidence="1" type="ORF">XOC_4170</name>
</gene>
<name>G7TKA9_XANOB</name>
<dbReference type="Proteomes" id="UP000008851">
    <property type="component" value="Chromosome"/>
</dbReference>
<evidence type="ECO:0000313" key="2">
    <source>
        <dbReference type="Proteomes" id="UP000008851"/>
    </source>
</evidence>
<dbReference type="AlphaFoldDB" id="G7TKA9"/>
<dbReference type="PRINTS" id="PR00327">
    <property type="entry name" value="ICENUCLEATN"/>
</dbReference>
<dbReference type="GO" id="GO:0009279">
    <property type="term" value="C:cell outer membrane"/>
    <property type="evidence" value="ECO:0007669"/>
    <property type="project" value="InterPro"/>
</dbReference>
<accession>G7TKA9</accession>
<dbReference type="Pfam" id="PF00818">
    <property type="entry name" value="Ice_nucleation"/>
    <property type="match status" value="1"/>
</dbReference>
<dbReference type="EMBL" id="CP003057">
    <property type="protein sequence ID" value="AEQ98249.1"/>
    <property type="molecule type" value="Genomic_DNA"/>
</dbReference>
<proteinExistence type="predicted"/>
<dbReference type="InterPro" id="IPR000258">
    <property type="entry name" value="Ice_nucleatn"/>
</dbReference>
<dbReference type="HOGENOM" id="CLU_1261055_0_0_6"/>
<sequence length="219" mass="23357">MGQVTNAHLNMHADAHWVVCMVETADIIWLGEKGMIKFPKADVVYAVNRAGAMSCVAAGIEQHSPPKPEPPADSVIAAEFTPKAPHAQFTAPAVESGALFIAPLPPLNGIGPQAAQPSNAVLRTREIAPMAARSPVPIRRWESRNCGSRLRVDRRLWQHRRGRIRQHHRGRLWQSPNAGGGSTLTAGYGITSTAGADSTLIAGYGSSLTSGVRSYLTAG</sequence>